<proteinExistence type="predicted"/>
<dbReference type="AlphaFoldDB" id="A0A218WZV8"/>
<organism evidence="1 2">
    <name type="scientific">Punica granatum</name>
    <name type="common">Pomegranate</name>
    <dbReference type="NCBI Taxonomy" id="22663"/>
    <lineage>
        <taxon>Eukaryota</taxon>
        <taxon>Viridiplantae</taxon>
        <taxon>Streptophyta</taxon>
        <taxon>Embryophyta</taxon>
        <taxon>Tracheophyta</taxon>
        <taxon>Spermatophyta</taxon>
        <taxon>Magnoliopsida</taxon>
        <taxon>eudicotyledons</taxon>
        <taxon>Gunneridae</taxon>
        <taxon>Pentapetalae</taxon>
        <taxon>rosids</taxon>
        <taxon>malvids</taxon>
        <taxon>Myrtales</taxon>
        <taxon>Lythraceae</taxon>
        <taxon>Punica</taxon>
    </lineage>
</organism>
<accession>A0A218WZV8</accession>
<evidence type="ECO:0000313" key="2">
    <source>
        <dbReference type="Proteomes" id="UP000197138"/>
    </source>
</evidence>
<dbReference type="EMBL" id="MTKT01002520">
    <property type="protein sequence ID" value="OWM77771.1"/>
    <property type="molecule type" value="Genomic_DNA"/>
</dbReference>
<sequence length="108" mass="12021">MLFNFGSPERHPKSLYFSDANGGPAFKGLDAMPSRLLLALHGNIEMFSKVPKQLYRLFDAPAGLGTFSSGYRRVATFVTCMGDFCANLVRPRSSHFQSVMTRLPEMNV</sequence>
<gene>
    <name evidence="1" type="ORF">CDL15_Pgr012473</name>
</gene>
<reference evidence="2" key="1">
    <citation type="journal article" date="2017" name="Plant J.">
        <title>The pomegranate (Punica granatum L.) genome and the genomics of punicalagin biosynthesis.</title>
        <authorList>
            <person name="Qin G."/>
            <person name="Xu C."/>
            <person name="Ming R."/>
            <person name="Tang H."/>
            <person name="Guyot R."/>
            <person name="Kramer E.M."/>
            <person name="Hu Y."/>
            <person name="Yi X."/>
            <person name="Qi Y."/>
            <person name="Xu X."/>
            <person name="Gao Z."/>
            <person name="Pan H."/>
            <person name="Jian J."/>
            <person name="Tian Y."/>
            <person name="Yue Z."/>
            <person name="Xu Y."/>
        </authorList>
    </citation>
    <scope>NUCLEOTIDE SEQUENCE [LARGE SCALE GENOMIC DNA]</scope>
    <source>
        <strain evidence="2">cv. Dabenzi</strain>
    </source>
</reference>
<comment type="caution">
    <text evidence="1">The sequence shown here is derived from an EMBL/GenBank/DDBJ whole genome shotgun (WGS) entry which is preliminary data.</text>
</comment>
<evidence type="ECO:0000313" key="1">
    <source>
        <dbReference type="EMBL" id="OWM77771.1"/>
    </source>
</evidence>
<name>A0A218WZV8_PUNGR</name>
<dbReference type="Proteomes" id="UP000197138">
    <property type="component" value="Unassembled WGS sequence"/>
</dbReference>
<protein>
    <submittedName>
        <fullName evidence="1">Uncharacterized protein</fullName>
    </submittedName>
</protein>